<accession>A0A0C9V117</accession>
<name>A0A0C9V117_SPHS4</name>
<sequence length="117" mass="12859">MNLKDQYTIDLTSLNREGRSFVVRGGATLEFPYQLAEQLPTQPSTSSAWLILAAGGDFENACAFINSVQMVRVPQSTQMTGKFDGLCSLSNALMMDERCFKLNDPNSLGNIMTTVRA</sequence>
<dbReference type="OrthoDB" id="2423701at2759"/>
<protein>
    <submittedName>
        <fullName evidence="1">Uncharacterized protein</fullName>
    </submittedName>
</protein>
<evidence type="ECO:0000313" key="2">
    <source>
        <dbReference type="Proteomes" id="UP000054279"/>
    </source>
</evidence>
<dbReference type="HOGENOM" id="CLU_2086306_0_0_1"/>
<dbReference type="EMBL" id="KN837245">
    <property type="protein sequence ID" value="KIJ31281.1"/>
    <property type="molecule type" value="Genomic_DNA"/>
</dbReference>
<reference evidence="1 2" key="1">
    <citation type="submission" date="2014-06" db="EMBL/GenBank/DDBJ databases">
        <title>Evolutionary Origins and Diversification of the Mycorrhizal Mutualists.</title>
        <authorList>
            <consortium name="DOE Joint Genome Institute"/>
            <consortium name="Mycorrhizal Genomics Consortium"/>
            <person name="Kohler A."/>
            <person name="Kuo A."/>
            <person name="Nagy L.G."/>
            <person name="Floudas D."/>
            <person name="Copeland A."/>
            <person name="Barry K.W."/>
            <person name="Cichocki N."/>
            <person name="Veneault-Fourrey C."/>
            <person name="LaButti K."/>
            <person name="Lindquist E.A."/>
            <person name="Lipzen A."/>
            <person name="Lundell T."/>
            <person name="Morin E."/>
            <person name="Murat C."/>
            <person name="Riley R."/>
            <person name="Ohm R."/>
            <person name="Sun H."/>
            <person name="Tunlid A."/>
            <person name="Henrissat B."/>
            <person name="Grigoriev I.V."/>
            <person name="Hibbett D.S."/>
            <person name="Martin F."/>
        </authorList>
    </citation>
    <scope>NUCLEOTIDE SEQUENCE [LARGE SCALE GENOMIC DNA]</scope>
    <source>
        <strain evidence="1 2">SS14</strain>
    </source>
</reference>
<organism evidence="1 2">
    <name type="scientific">Sphaerobolus stellatus (strain SS14)</name>
    <dbReference type="NCBI Taxonomy" id="990650"/>
    <lineage>
        <taxon>Eukaryota</taxon>
        <taxon>Fungi</taxon>
        <taxon>Dikarya</taxon>
        <taxon>Basidiomycota</taxon>
        <taxon>Agaricomycotina</taxon>
        <taxon>Agaricomycetes</taxon>
        <taxon>Phallomycetidae</taxon>
        <taxon>Geastrales</taxon>
        <taxon>Sphaerobolaceae</taxon>
        <taxon>Sphaerobolus</taxon>
    </lineage>
</organism>
<gene>
    <name evidence="1" type="ORF">M422DRAFT_783825</name>
</gene>
<dbReference type="Proteomes" id="UP000054279">
    <property type="component" value="Unassembled WGS sequence"/>
</dbReference>
<proteinExistence type="predicted"/>
<dbReference type="AlphaFoldDB" id="A0A0C9V117"/>
<keyword evidence="2" id="KW-1185">Reference proteome</keyword>
<evidence type="ECO:0000313" key="1">
    <source>
        <dbReference type="EMBL" id="KIJ31281.1"/>
    </source>
</evidence>